<sequence length="98" mass="11955">MQESKKTQEDATNIASTQDLLHQEKQQKDVVLSLFRFCFRWYKDSERFFHLLVGLPSYEKYLDYHRKYHPHCIPKTRKEFFIDSQNKRYSRDGAKKCC</sequence>
<evidence type="ECO:0000313" key="1">
    <source>
        <dbReference type="EMBL" id="TLD84327.1"/>
    </source>
</evidence>
<dbReference type="AlphaFoldDB" id="A0A4U8SE45"/>
<comment type="caution">
    <text evidence="1">The sequence shown here is derived from an EMBL/GenBank/DDBJ whole genome shotgun (WGS) entry which is preliminary data.</text>
</comment>
<organism evidence="1 2">
    <name type="scientific">Helicobacter trogontum</name>
    <dbReference type="NCBI Taxonomy" id="50960"/>
    <lineage>
        <taxon>Bacteria</taxon>
        <taxon>Pseudomonadati</taxon>
        <taxon>Campylobacterota</taxon>
        <taxon>Epsilonproteobacteria</taxon>
        <taxon>Campylobacterales</taxon>
        <taxon>Helicobacteraceae</taxon>
        <taxon>Helicobacter</taxon>
    </lineage>
</organism>
<reference evidence="1 2" key="1">
    <citation type="journal article" date="2014" name="Genome Announc.">
        <title>Draft genome sequences of eight enterohepatic helicobacter species isolated from both laboratory and wild rodents.</title>
        <authorList>
            <person name="Sheh A."/>
            <person name="Shen Z."/>
            <person name="Fox J.G."/>
        </authorList>
    </citation>
    <scope>NUCLEOTIDE SEQUENCE [LARGE SCALE GENOMIC DNA]</scope>
    <source>
        <strain evidence="1 2">ATCC 700114</strain>
    </source>
</reference>
<name>A0A4U8SE45_9HELI</name>
<dbReference type="PANTHER" id="PTHR38453:SF1">
    <property type="entry name" value="CYTOPLASMIC PROTEIN"/>
    <property type="match status" value="1"/>
</dbReference>
<dbReference type="InterPro" id="IPR007423">
    <property type="entry name" value="Sel_put"/>
</dbReference>
<dbReference type="RefSeq" id="WP_081955877.1">
    <property type="nucleotide sequence ID" value="NZ_FZNG01000007.1"/>
</dbReference>
<dbReference type="OrthoDB" id="9814284at2"/>
<proteinExistence type="predicted"/>
<dbReference type="Pfam" id="PF04328">
    <property type="entry name" value="Sel_put"/>
    <property type="match status" value="1"/>
</dbReference>
<evidence type="ECO:0000313" key="2">
    <source>
        <dbReference type="Proteomes" id="UP000029878"/>
    </source>
</evidence>
<protein>
    <submittedName>
        <fullName evidence="1">YbdD/YjiX family protein</fullName>
    </submittedName>
</protein>
<dbReference type="EMBL" id="JRPL02000003">
    <property type="protein sequence ID" value="TLD84327.1"/>
    <property type="molecule type" value="Genomic_DNA"/>
</dbReference>
<gene>
    <name evidence="1" type="ORF">LS81_002360</name>
</gene>
<dbReference type="PANTHER" id="PTHR38453">
    <property type="entry name" value="CYTOPLASMIC PROTEIN-RELATED"/>
    <property type="match status" value="1"/>
</dbReference>
<accession>A0A4U8SE45</accession>
<dbReference type="Proteomes" id="UP000029878">
    <property type="component" value="Unassembled WGS sequence"/>
</dbReference>